<dbReference type="EMBL" id="HBGJ01021474">
    <property type="protein sequence ID" value="CAD9255579.1"/>
    <property type="molecule type" value="Transcribed_RNA"/>
</dbReference>
<gene>
    <name evidence="2" type="ORF">PPAR1163_LOCUS13948</name>
    <name evidence="3" type="ORF">PPAR1163_LOCUS13949</name>
</gene>
<organism evidence="2">
    <name type="scientific">Phaeomonas parva</name>
    <dbReference type="NCBI Taxonomy" id="124430"/>
    <lineage>
        <taxon>Eukaryota</taxon>
        <taxon>Sar</taxon>
        <taxon>Stramenopiles</taxon>
        <taxon>Ochrophyta</taxon>
        <taxon>Pinguiophyceae</taxon>
        <taxon>Pinguiochrysidales</taxon>
        <taxon>Pinguiochrysidaceae</taxon>
        <taxon>Phaeomonas</taxon>
    </lineage>
</organism>
<name>A0A6U4H7B9_9STRA</name>
<evidence type="ECO:0000256" key="1">
    <source>
        <dbReference type="SAM" id="MobiDB-lite"/>
    </source>
</evidence>
<dbReference type="EMBL" id="HBGJ01021473">
    <property type="protein sequence ID" value="CAD9255578.1"/>
    <property type="molecule type" value="Transcribed_RNA"/>
</dbReference>
<protein>
    <submittedName>
        <fullName evidence="2">Uncharacterized protein</fullName>
    </submittedName>
</protein>
<sequence length="129" mass="14363">MAAAEARGMLRTLLRHVRRMPSVKEEGCLDMIRTQVRQGYGLQGAEAAARLATLRDTVTLLDTVEQRRIYARMDSGDKVDEAEKVRLSARRAGLQLPQGVEEGKPAPSNKLEGYEDKMSGFLAKSLFKQ</sequence>
<evidence type="ECO:0000313" key="2">
    <source>
        <dbReference type="EMBL" id="CAD9255578.1"/>
    </source>
</evidence>
<reference evidence="2" key="1">
    <citation type="submission" date="2021-01" db="EMBL/GenBank/DDBJ databases">
        <authorList>
            <person name="Corre E."/>
            <person name="Pelletier E."/>
            <person name="Niang G."/>
            <person name="Scheremetjew M."/>
            <person name="Finn R."/>
            <person name="Kale V."/>
            <person name="Holt S."/>
            <person name="Cochrane G."/>
            <person name="Meng A."/>
            <person name="Brown T."/>
            <person name="Cohen L."/>
        </authorList>
    </citation>
    <scope>NUCLEOTIDE SEQUENCE</scope>
    <source>
        <strain evidence="2">CCMP2877</strain>
    </source>
</reference>
<dbReference type="AlphaFoldDB" id="A0A6U4H7B9"/>
<feature type="region of interest" description="Disordered" evidence="1">
    <location>
        <begin position="93"/>
        <end position="114"/>
    </location>
</feature>
<proteinExistence type="predicted"/>
<accession>A0A6U4H7B9</accession>
<evidence type="ECO:0000313" key="3">
    <source>
        <dbReference type="EMBL" id="CAD9255579.1"/>
    </source>
</evidence>